<keyword evidence="2" id="KW-1185">Reference proteome</keyword>
<evidence type="ECO:0008006" key="3">
    <source>
        <dbReference type="Google" id="ProtNLM"/>
    </source>
</evidence>
<protein>
    <recommendedName>
        <fullName evidence="3">Spaetzle domain-containing protein</fullName>
    </recommendedName>
</protein>
<evidence type="ECO:0000313" key="2">
    <source>
        <dbReference type="Proteomes" id="UP000762676"/>
    </source>
</evidence>
<sequence>MSPHITHLPLLYCLLYYRTNSGRAREFFFESGIVTRDSRSVDIDSLDELFLKDSSHRDVSSALVSQEEKEWTRVQPPGYKHNFHRRVENVLFPWRHTRYFSHEERRRLRPQRNNVKRNSQDRHRLCLSGGFRSVQKMHNQNGYKQMSRGQASPPLDTDRRDNKHCILRNEADVKQLLPGVFISHQELEEIIPFHKTNEVSHERLVSFFHQSHDKSTKHSKLVELSHQRPSLKADKQSNYECGTCFTEIAYDVFREITDVDGNVHQVINFNNAFQFIPVGRCKNEFSSCGGGQGATCRQVYRAHWSFVFSHETGARLVPHEVPSHCECMNIATVEPQGTWRPGTTESE</sequence>
<proteinExistence type="predicted"/>
<name>A0AAV4EVT7_9GAST</name>
<organism evidence="1 2">
    <name type="scientific">Elysia marginata</name>
    <dbReference type="NCBI Taxonomy" id="1093978"/>
    <lineage>
        <taxon>Eukaryota</taxon>
        <taxon>Metazoa</taxon>
        <taxon>Spiralia</taxon>
        <taxon>Lophotrochozoa</taxon>
        <taxon>Mollusca</taxon>
        <taxon>Gastropoda</taxon>
        <taxon>Heterobranchia</taxon>
        <taxon>Euthyneura</taxon>
        <taxon>Panpulmonata</taxon>
        <taxon>Sacoglossa</taxon>
        <taxon>Placobranchoidea</taxon>
        <taxon>Plakobranchidae</taxon>
        <taxon>Elysia</taxon>
    </lineage>
</organism>
<reference evidence="1 2" key="1">
    <citation type="journal article" date="2021" name="Elife">
        <title>Chloroplast acquisition without the gene transfer in kleptoplastic sea slugs, Plakobranchus ocellatus.</title>
        <authorList>
            <person name="Maeda T."/>
            <person name="Takahashi S."/>
            <person name="Yoshida T."/>
            <person name="Shimamura S."/>
            <person name="Takaki Y."/>
            <person name="Nagai Y."/>
            <person name="Toyoda A."/>
            <person name="Suzuki Y."/>
            <person name="Arimoto A."/>
            <person name="Ishii H."/>
            <person name="Satoh N."/>
            <person name="Nishiyama T."/>
            <person name="Hasebe M."/>
            <person name="Maruyama T."/>
            <person name="Minagawa J."/>
            <person name="Obokata J."/>
            <person name="Shigenobu S."/>
        </authorList>
    </citation>
    <scope>NUCLEOTIDE SEQUENCE [LARGE SCALE GENOMIC DNA]</scope>
</reference>
<dbReference type="SUPFAM" id="SSF57501">
    <property type="entry name" value="Cystine-knot cytokines"/>
    <property type="match status" value="1"/>
</dbReference>
<dbReference type="InterPro" id="IPR029034">
    <property type="entry name" value="Cystine-knot_cytokine"/>
</dbReference>
<dbReference type="EMBL" id="BMAT01007466">
    <property type="protein sequence ID" value="GFR64876.1"/>
    <property type="molecule type" value="Genomic_DNA"/>
</dbReference>
<dbReference type="Gene3D" id="2.10.90.10">
    <property type="entry name" value="Cystine-knot cytokines"/>
    <property type="match status" value="1"/>
</dbReference>
<accession>A0AAV4EVT7</accession>
<dbReference type="Proteomes" id="UP000762676">
    <property type="component" value="Unassembled WGS sequence"/>
</dbReference>
<gene>
    <name evidence="1" type="ORF">ElyMa_003642200</name>
</gene>
<evidence type="ECO:0000313" key="1">
    <source>
        <dbReference type="EMBL" id="GFR64876.1"/>
    </source>
</evidence>
<dbReference type="AlphaFoldDB" id="A0AAV4EVT7"/>
<comment type="caution">
    <text evidence="1">The sequence shown here is derived from an EMBL/GenBank/DDBJ whole genome shotgun (WGS) entry which is preliminary data.</text>
</comment>